<dbReference type="Proteomes" id="UP000649232">
    <property type="component" value="Unassembled WGS sequence"/>
</dbReference>
<accession>A0ABS0WJ83</accession>
<proteinExistence type="predicted"/>
<comment type="caution">
    <text evidence="1">The sequence shown here is derived from an EMBL/GenBank/DDBJ whole genome shotgun (WGS) entry which is preliminary data.</text>
</comment>
<protein>
    <recommendedName>
        <fullName evidence="3">Lipoprotein</fullName>
    </recommendedName>
</protein>
<sequence length="155" mass="17825">MKTLLIWVSIIAFCSGCSSTQPSKVTESKPELSLDKKQLRTSFVGKWESTQPTKDGNSKHAVIERTADGRYVVEFKIFYPDKTLKYQSKEFGFWGVSGGVYFTMFRGWIENDNFSPANLNNAYYYDAYKIVSVLENQLSYENLSSGNKYIYKRVL</sequence>
<evidence type="ECO:0008006" key="3">
    <source>
        <dbReference type="Google" id="ProtNLM"/>
    </source>
</evidence>
<name>A0ABS0WJ83_9ALTE</name>
<evidence type="ECO:0000313" key="1">
    <source>
        <dbReference type="EMBL" id="MBJ2138527.1"/>
    </source>
</evidence>
<evidence type="ECO:0000313" key="2">
    <source>
        <dbReference type="Proteomes" id="UP000649232"/>
    </source>
</evidence>
<gene>
    <name evidence="1" type="ORF">JEU11_18895</name>
</gene>
<organism evidence="1 2">
    <name type="scientific">Paraglaciecola chathamensis</name>
    <dbReference type="NCBI Taxonomy" id="368405"/>
    <lineage>
        <taxon>Bacteria</taxon>
        <taxon>Pseudomonadati</taxon>
        <taxon>Pseudomonadota</taxon>
        <taxon>Gammaproteobacteria</taxon>
        <taxon>Alteromonadales</taxon>
        <taxon>Alteromonadaceae</taxon>
        <taxon>Paraglaciecola</taxon>
    </lineage>
</organism>
<dbReference type="RefSeq" id="WP_198825829.1">
    <property type="nucleotide sequence ID" value="NZ_JAEILT010000039.1"/>
</dbReference>
<dbReference type="EMBL" id="JAEILT010000039">
    <property type="protein sequence ID" value="MBJ2138527.1"/>
    <property type="molecule type" value="Genomic_DNA"/>
</dbReference>
<reference evidence="1 2" key="1">
    <citation type="submission" date="2020-12" db="EMBL/GenBank/DDBJ databases">
        <title>Draft genome sequences of nine environmental bacterial isolates colonizing plastic.</title>
        <authorList>
            <person name="Borre I."/>
            <person name="Sonnenschein E.C."/>
        </authorList>
    </citation>
    <scope>NUCLEOTIDE SEQUENCE [LARGE SCALE GENOMIC DNA]</scope>
    <source>
        <strain evidence="1 2">IB30</strain>
    </source>
</reference>